<protein>
    <submittedName>
        <fullName evidence="7">Putative transcriptional regulator, TetR family protein</fullName>
    </submittedName>
</protein>
<dbReference type="KEGG" id="malv:MALV_45880"/>
<dbReference type="AlphaFoldDB" id="A0A6N4V016"/>
<evidence type="ECO:0000313" key="8">
    <source>
        <dbReference type="Proteomes" id="UP000466906"/>
    </source>
</evidence>
<keyword evidence="8" id="KW-1185">Reference proteome</keyword>
<proteinExistence type="predicted"/>
<dbReference type="GO" id="GO:0003700">
    <property type="term" value="F:DNA-binding transcription factor activity"/>
    <property type="evidence" value="ECO:0007669"/>
    <property type="project" value="TreeGrafter"/>
</dbReference>
<organism evidence="7 8">
    <name type="scientific">Mycolicibacterium alvei</name>
    <dbReference type="NCBI Taxonomy" id="67081"/>
    <lineage>
        <taxon>Bacteria</taxon>
        <taxon>Bacillati</taxon>
        <taxon>Actinomycetota</taxon>
        <taxon>Actinomycetes</taxon>
        <taxon>Mycobacteriales</taxon>
        <taxon>Mycobacteriaceae</taxon>
        <taxon>Mycolicibacterium</taxon>
    </lineage>
</organism>
<dbReference type="InterPro" id="IPR001647">
    <property type="entry name" value="HTH_TetR"/>
</dbReference>
<feature type="domain" description="HTH tetR-type" evidence="6">
    <location>
        <begin position="11"/>
        <end position="71"/>
    </location>
</feature>
<dbReference type="InterPro" id="IPR009057">
    <property type="entry name" value="Homeodomain-like_sf"/>
</dbReference>
<keyword evidence="3" id="KW-0804">Transcription</keyword>
<keyword evidence="2 4" id="KW-0238">DNA-binding</keyword>
<name>A0A6N4V016_9MYCO</name>
<sequence length="207" mass="22622">MVNPRATPEDLTPKARIRNAALDLYSKYGQDRISLRAIASEAGVTLGLVQHHYKTKAGLRDAVDQLVVDHFASALSEVPDIGGPADLTAARDAAVHTMLEANPPVVNYVRRALLDPSGENLHLLDALVGLTAREVNTLRKSGRASTRRRESTQVLAVLVRQMGEMLLAPLVDAVWDRMDSSDAEHKPRLRVTVEERSTETGPTPPRP</sequence>
<reference evidence="7 8" key="1">
    <citation type="journal article" date="2019" name="Emerg. Microbes Infect.">
        <title>Comprehensive subspecies identification of 175 nontuberculous mycobacteria species based on 7547 genomic profiles.</title>
        <authorList>
            <person name="Matsumoto Y."/>
            <person name="Kinjo T."/>
            <person name="Motooka D."/>
            <person name="Nabeya D."/>
            <person name="Jung N."/>
            <person name="Uechi K."/>
            <person name="Horii T."/>
            <person name="Iida T."/>
            <person name="Fujita J."/>
            <person name="Nakamura S."/>
        </authorList>
    </citation>
    <scope>NUCLEOTIDE SEQUENCE [LARGE SCALE GENOMIC DNA]</scope>
    <source>
        <strain evidence="7 8">JCM 12272</strain>
    </source>
</reference>
<evidence type="ECO:0000256" key="1">
    <source>
        <dbReference type="ARBA" id="ARBA00023015"/>
    </source>
</evidence>
<dbReference type="Gene3D" id="1.10.357.10">
    <property type="entry name" value="Tetracycline Repressor, domain 2"/>
    <property type="match status" value="1"/>
</dbReference>
<dbReference type="PANTHER" id="PTHR30055:SF234">
    <property type="entry name" value="HTH-TYPE TRANSCRIPTIONAL REGULATOR BETI"/>
    <property type="match status" value="1"/>
</dbReference>
<evidence type="ECO:0000256" key="4">
    <source>
        <dbReference type="PROSITE-ProRule" id="PRU00335"/>
    </source>
</evidence>
<dbReference type="PROSITE" id="PS50977">
    <property type="entry name" value="HTH_TETR_2"/>
    <property type="match status" value="1"/>
</dbReference>
<dbReference type="SUPFAM" id="SSF46689">
    <property type="entry name" value="Homeodomain-like"/>
    <property type="match status" value="1"/>
</dbReference>
<feature type="region of interest" description="Disordered" evidence="5">
    <location>
        <begin position="181"/>
        <end position="207"/>
    </location>
</feature>
<dbReference type="Pfam" id="PF00440">
    <property type="entry name" value="TetR_N"/>
    <property type="match status" value="1"/>
</dbReference>
<dbReference type="EMBL" id="AP022565">
    <property type="protein sequence ID" value="BBX29463.1"/>
    <property type="molecule type" value="Genomic_DNA"/>
</dbReference>
<evidence type="ECO:0000256" key="5">
    <source>
        <dbReference type="SAM" id="MobiDB-lite"/>
    </source>
</evidence>
<evidence type="ECO:0000313" key="7">
    <source>
        <dbReference type="EMBL" id="BBX29463.1"/>
    </source>
</evidence>
<evidence type="ECO:0000256" key="3">
    <source>
        <dbReference type="ARBA" id="ARBA00023163"/>
    </source>
</evidence>
<dbReference type="GO" id="GO:0000976">
    <property type="term" value="F:transcription cis-regulatory region binding"/>
    <property type="evidence" value="ECO:0007669"/>
    <property type="project" value="TreeGrafter"/>
</dbReference>
<dbReference type="Proteomes" id="UP000466906">
    <property type="component" value="Chromosome"/>
</dbReference>
<evidence type="ECO:0000259" key="6">
    <source>
        <dbReference type="PROSITE" id="PS50977"/>
    </source>
</evidence>
<dbReference type="PANTHER" id="PTHR30055">
    <property type="entry name" value="HTH-TYPE TRANSCRIPTIONAL REGULATOR RUTR"/>
    <property type="match status" value="1"/>
</dbReference>
<evidence type="ECO:0000256" key="2">
    <source>
        <dbReference type="ARBA" id="ARBA00023125"/>
    </source>
</evidence>
<feature type="DNA-binding region" description="H-T-H motif" evidence="4">
    <location>
        <begin position="34"/>
        <end position="53"/>
    </location>
</feature>
<dbReference type="RefSeq" id="WP_163667925.1">
    <property type="nucleotide sequence ID" value="NZ_AP022565.1"/>
</dbReference>
<gene>
    <name evidence="7" type="ORF">MALV_45880</name>
</gene>
<keyword evidence="1" id="KW-0805">Transcription regulation</keyword>
<feature type="compositionally biased region" description="Basic and acidic residues" evidence="5">
    <location>
        <begin position="181"/>
        <end position="198"/>
    </location>
</feature>
<accession>A0A6N4V016</accession>
<dbReference type="InterPro" id="IPR050109">
    <property type="entry name" value="HTH-type_TetR-like_transc_reg"/>
</dbReference>